<comment type="subcellular location">
    <subcellularLocation>
        <location evidence="1">Cell inner membrane</location>
        <topology evidence="1">Single-pass membrane protein</topology>
        <orientation evidence="1">Periplasmic side</orientation>
    </subcellularLocation>
</comment>
<dbReference type="PANTHER" id="PTHR42852:SF6">
    <property type="entry name" value="THIOL:DISULFIDE INTERCHANGE PROTEIN DSBE"/>
    <property type="match status" value="1"/>
</dbReference>
<gene>
    <name evidence="7" type="ORF">EDC38_0718</name>
</gene>
<evidence type="ECO:0000256" key="1">
    <source>
        <dbReference type="ARBA" id="ARBA00004383"/>
    </source>
</evidence>
<keyword evidence="4" id="KW-1015">Disulfide bond</keyword>
<dbReference type="GO" id="GO:0030288">
    <property type="term" value="C:outer membrane-bounded periplasmic space"/>
    <property type="evidence" value="ECO:0007669"/>
    <property type="project" value="InterPro"/>
</dbReference>
<dbReference type="GO" id="GO:0005886">
    <property type="term" value="C:plasma membrane"/>
    <property type="evidence" value="ECO:0007669"/>
    <property type="project" value="UniProtKB-SubCell"/>
</dbReference>
<evidence type="ECO:0000256" key="3">
    <source>
        <dbReference type="ARBA" id="ARBA00022748"/>
    </source>
</evidence>
<dbReference type="OrthoDB" id="9799347at2"/>
<dbReference type="InterPro" id="IPR013766">
    <property type="entry name" value="Thioredoxin_domain"/>
</dbReference>
<sequence>MNRLKLFIPLMIFAVLAVLFWRGLSLDPTEMPSSRIGDPMPAFNLPTVRDADAQITEQTFKGEVSLVNVWATWCAACRIEHPFLVRLAEQGMPIYGINYKDDVEEAKRWLAQLHDPYRLSVVDQDGRLGVDLGVFGAPETYVVDKQGVIRHRHVGIIDQRVWDEELGPLVERLQVE</sequence>
<dbReference type="EMBL" id="RJUK01000001">
    <property type="protein sequence ID" value="ROQ20122.1"/>
    <property type="molecule type" value="Genomic_DNA"/>
</dbReference>
<evidence type="ECO:0000256" key="4">
    <source>
        <dbReference type="ARBA" id="ARBA00023157"/>
    </source>
</evidence>
<dbReference type="InterPro" id="IPR013740">
    <property type="entry name" value="Redoxin"/>
</dbReference>
<evidence type="ECO:0000313" key="7">
    <source>
        <dbReference type="EMBL" id="ROQ20122.1"/>
    </source>
</evidence>
<evidence type="ECO:0000259" key="6">
    <source>
        <dbReference type="PROSITE" id="PS51352"/>
    </source>
</evidence>
<dbReference type="SUPFAM" id="SSF52833">
    <property type="entry name" value="Thioredoxin-like"/>
    <property type="match status" value="1"/>
</dbReference>
<evidence type="ECO:0000313" key="8">
    <source>
        <dbReference type="Proteomes" id="UP000273643"/>
    </source>
</evidence>
<comment type="caution">
    <text evidence="7">The sequence shown here is derived from an EMBL/GenBank/DDBJ whole genome shotgun (WGS) entry which is preliminary data.</text>
</comment>
<dbReference type="Gene3D" id="3.40.30.10">
    <property type="entry name" value="Glutaredoxin"/>
    <property type="match status" value="1"/>
</dbReference>
<keyword evidence="8" id="KW-1185">Reference proteome</keyword>
<accession>A0A3N1NMR6</accession>
<dbReference type="InterPro" id="IPR050553">
    <property type="entry name" value="Thioredoxin_ResA/DsbE_sf"/>
</dbReference>
<evidence type="ECO:0000256" key="5">
    <source>
        <dbReference type="ARBA" id="ARBA00023284"/>
    </source>
</evidence>
<keyword evidence="3" id="KW-0201">Cytochrome c-type biogenesis</keyword>
<dbReference type="AlphaFoldDB" id="A0A3N1NMR6"/>
<dbReference type="Pfam" id="PF08534">
    <property type="entry name" value="Redoxin"/>
    <property type="match status" value="1"/>
</dbReference>
<dbReference type="InterPro" id="IPR036249">
    <property type="entry name" value="Thioredoxin-like_sf"/>
</dbReference>
<evidence type="ECO:0000256" key="2">
    <source>
        <dbReference type="ARBA" id="ARBA00007758"/>
    </source>
</evidence>
<dbReference type="InterPro" id="IPR004799">
    <property type="entry name" value="Periplasmic_diS_OxRdtase_DsbE"/>
</dbReference>
<protein>
    <submittedName>
        <fullName evidence="7">Cytochrome c biogenesis protein CcmG/thiol:disulfide interchange protein DsbE</fullName>
    </submittedName>
</protein>
<dbReference type="PROSITE" id="PS00194">
    <property type="entry name" value="THIOREDOXIN_1"/>
    <property type="match status" value="1"/>
</dbReference>
<feature type="domain" description="Thioredoxin" evidence="6">
    <location>
        <begin position="34"/>
        <end position="175"/>
    </location>
</feature>
<dbReference type="NCBIfam" id="TIGR00385">
    <property type="entry name" value="dsbE"/>
    <property type="match status" value="1"/>
</dbReference>
<dbReference type="GO" id="GO:0015036">
    <property type="term" value="F:disulfide oxidoreductase activity"/>
    <property type="evidence" value="ECO:0007669"/>
    <property type="project" value="InterPro"/>
</dbReference>
<keyword evidence="5" id="KW-0676">Redox-active center</keyword>
<name>A0A3N1NMR6_9GAMM</name>
<dbReference type="Proteomes" id="UP000273643">
    <property type="component" value="Unassembled WGS sequence"/>
</dbReference>
<proteinExistence type="inferred from homology"/>
<dbReference type="PANTHER" id="PTHR42852">
    <property type="entry name" value="THIOL:DISULFIDE INTERCHANGE PROTEIN DSBE"/>
    <property type="match status" value="1"/>
</dbReference>
<dbReference type="CDD" id="cd03010">
    <property type="entry name" value="TlpA_like_DsbE"/>
    <property type="match status" value="1"/>
</dbReference>
<comment type="similarity">
    <text evidence="2">Belongs to the thioredoxin family. DsbE subfamily.</text>
</comment>
<dbReference type="PROSITE" id="PS51352">
    <property type="entry name" value="THIOREDOXIN_2"/>
    <property type="match status" value="1"/>
</dbReference>
<dbReference type="RefSeq" id="WP_123637347.1">
    <property type="nucleotide sequence ID" value="NZ_JBHYFO010000007.1"/>
</dbReference>
<dbReference type="InterPro" id="IPR017937">
    <property type="entry name" value="Thioredoxin_CS"/>
</dbReference>
<organism evidence="7 8">
    <name type="scientific">Marinimicrobium koreense</name>
    <dbReference type="NCBI Taxonomy" id="306545"/>
    <lineage>
        <taxon>Bacteria</taxon>
        <taxon>Pseudomonadati</taxon>
        <taxon>Pseudomonadota</taxon>
        <taxon>Gammaproteobacteria</taxon>
        <taxon>Cellvibrionales</taxon>
        <taxon>Cellvibrionaceae</taxon>
        <taxon>Marinimicrobium</taxon>
    </lineage>
</organism>
<reference evidence="7 8" key="1">
    <citation type="submission" date="2018-11" db="EMBL/GenBank/DDBJ databases">
        <title>Genomic Encyclopedia of Type Strains, Phase IV (KMG-IV): sequencing the most valuable type-strain genomes for metagenomic binning, comparative biology and taxonomic classification.</title>
        <authorList>
            <person name="Goeker M."/>
        </authorList>
    </citation>
    <scope>NUCLEOTIDE SEQUENCE [LARGE SCALE GENOMIC DNA]</scope>
    <source>
        <strain evidence="7 8">DSM 16974</strain>
    </source>
</reference>
<dbReference type="GO" id="GO:0017004">
    <property type="term" value="P:cytochrome complex assembly"/>
    <property type="evidence" value="ECO:0007669"/>
    <property type="project" value="UniProtKB-KW"/>
</dbReference>